<keyword evidence="1" id="KW-0472">Membrane</keyword>
<name>A0A450UI25_9GAMM</name>
<organism evidence="2">
    <name type="scientific">Candidatus Kentrum sp. LFY</name>
    <dbReference type="NCBI Taxonomy" id="2126342"/>
    <lineage>
        <taxon>Bacteria</taxon>
        <taxon>Pseudomonadati</taxon>
        <taxon>Pseudomonadota</taxon>
        <taxon>Gammaproteobacteria</taxon>
        <taxon>Candidatus Kentrum</taxon>
    </lineage>
</organism>
<gene>
    <name evidence="2" type="ORF">BECKLFY1418A_GA0070994_102127</name>
</gene>
<dbReference type="EMBL" id="CAADFH010000021">
    <property type="protein sequence ID" value="VFJ92186.1"/>
    <property type="molecule type" value="Genomic_DNA"/>
</dbReference>
<keyword evidence="1" id="KW-0812">Transmembrane</keyword>
<accession>A0A450UI25</accession>
<proteinExistence type="predicted"/>
<evidence type="ECO:0000313" key="2">
    <source>
        <dbReference type="EMBL" id="VFJ92186.1"/>
    </source>
</evidence>
<protein>
    <submittedName>
        <fullName evidence="2">Uncharacterized protein</fullName>
    </submittedName>
</protein>
<keyword evidence="1" id="KW-1133">Transmembrane helix</keyword>
<sequence length="174" mass="20134">MTSASKRTSRTASYDTFSATISWWAWMVTWILFANACSRSLETILAESRYPVPFMQKFQPRQNPFGIFFDLLENLLVIFLIFRQKQNRLTGFFQIRYFRGRLDNFPHRDQSVSARIAQVWFSSSSSLGGATRSSILNPLSILLAILFNEWRSSVDTSFFLSNGLKSLGMRDRCK</sequence>
<evidence type="ECO:0000256" key="1">
    <source>
        <dbReference type="SAM" id="Phobius"/>
    </source>
</evidence>
<feature type="transmembrane region" description="Helical" evidence="1">
    <location>
        <begin position="12"/>
        <end position="33"/>
    </location>
</feature>
<reference evidence="2" key="1">
    <citation type="submission" date="2019-02" db="EMBL/GenBank/DDBJ databases">
        <authorList>
            <person name="Gruber-Vodicka R. H."/>
            <person name="Seah K. B. B."/>
        </authorList>
    </citation>
    <scope>NUCLEOTIDE SEQUENCE</scope>
    <source>
        <strain evidence="2">BECK_M6</strain>
    </source>
</reference>
<dbReference type="AlphaFoldDB" id="A0A450UI25"/>
<feature type="transmembrane region" description="Helical" evidence="1">
    <location>
        <begin position="65"/>
        <end position="82"/>
    </location>
</feature>